<reference evidence="1" key="1">
    <citation type="submission" date="2022-08" db="EMBL/GenBank/DDBJ databases">
        <authorList>
            <person name="Gutierrez-Valencia J."/>
        </authorList>
    </citation>
    <scope>NUCLEOTIDE SEQUENCE</scope>
</reference>
<name>A0AAV0KN33_9ROSI</name>
<dbReference type="EMBL" id="CAMGYJ010000005">
    <property type="protein sequence ID" value="CAI0422790.1"/>
    <property type="molecule type" value="Genomic_DNA"/>
</dbReference>
<feature type="non-terminal residue" evidence="1">
    <location>
        <position position="1"/>
    </location>
</feature>
<protein>
    <submittedName>
        <fullName evidence="1">Uncharacterized protein</fullName>
    </submittedName>
</protein>
<feature type="non-terminal residue" evidence="1">
    <location>
        <position position="41"/>
    </location>
</feature>
<evidence type="ECO:0000313" key="1">
    <source>
        <dbReference type="EMBL" id="CAI0422790.1"/>
    </source>
</evidence>
<comment type="caution">
    <text evidence="1">The sequence shown here is derived from an EMBL/GenBank/DDBJ whole genome shotgun (WGS) entry which is preliminary data.</text>
</comment>
<keyword evidence="2" id="KW-1185">Reference proteome</keyword>
<accession>A0AAV0KN33</accession>
<gene>
    <name evidence="1" type="ORF">LITE_LOCUS19267</name>
</gene>
<organism evidence="1 2">
    <name type="scientific">Linum tenue</name>
    <dbReference type="NCBI Taxonomy" id="586396"/>
    <lineage>
        <taxon>Eukaryota</taxon>
        <taxon>Viridiplantae</taxon>
        <taxon>Streptophyta</taxon>
        <taxon>Embryophyta</taxon>
        <taxon>Tracheophyta</taxon>
        <taxon>Spermatophyta</taxon>
        <taxon>Magnoliopsida</taxon>
        <taxon>eudicotyledons</taxon>
        <taxon>Gunneridae</taxon>
        <taxon>Pentapetalae</taxon>
        <taxon>rosids</taxon>
        <taxon>fabids</taxon>
        <taxon>Malpighiales</taxon>
        <taxon>Linaceae</taxon>
        <taxon>Linum</taxon>
    </lineage>
</organism>
<dbReference type="Proteomes" id="UP001154282">
    <property type="component" value="Unassembled WGS sequence"/>
</dbReference>
<sequence>RRKPSRIQNPPSVIQSSHFLLASLIKQATAGASTIVAFPNF</sequence>
<proteinExistence type="predicted"/>
<dbReference type="AlphaFoldDB" id="A0AAV0KN33"/>
<evidence type="ECO:0000313" key="2">
    <source>
        <dbReference type="Proteomes" id="UP001154282"/>
    </source>
</evidence>